<feature type="coiled-coil region" evidence="1">
    <location>
        <begin position="12"/>
        <end position="39"/>
    </location>
</feature>
<dbReference type="PANTHER" id="PTHR37461">
    <property type="entry name" value="ANTI-SIGMA-K FACTOR RSKA"/>
    <property type="match status" value="1"/>
</dbReference>
<dbReference type="GO" id="GO:0006417">
    <property type="term" value="P:regulation of translation"/>
    <property type="evidence" value="ECO:0007669"/>
    <property type="project" value="TreeGrafter"/>
</dbReference>
<dbReference type="PANTHER" id="PTHR37461:SF1">
    <property type="entry name" value="ANTI-SIGMA-K FACTOR RSKA"/>
    <property type="match status" value="1"/>
</dbReference>
<dbReference type="GO" id="GO:0016989">
    <property type="term" value="F:sigma factor antagonist activity"/>
    <property type="evidence" value="ECO:0007669"/>
    <property type="project" value="TreeGrafter"/>
</dbReference>
<dbReference type="InterPro" id="IPR051474">
    <property type="entry name" value="Anti-sigma-K/W_factor"/>
</dbReference>
<keyword evidence="1" id="KW-0175">Coiled coil</keyword>
<dbReference type="InterPro" id="IPR018764">
    <property type="entry name" value="RskA_C"/>
</dbReference>
<organism evidence="3">
    <name type="scientific">hydrothermal vent metagenome</name>
    <dbReference type="NCBI Taxonomy" id="652676"/>
    <lineage>
        <taxon>unclassified sequences</taxon>
        <taxon>metagenomes</taxon>
        <taxon>ecological metagenomes</taxon>
    </lineage>
</organism>
<evidence type="ECO:0000256" key="1">
    <source>
        <dbReference type="SAM" id="Coils"/>
    </source>
</evidence>
<protein>
    <recommendedName>
        <fullName evidence="2">Anti-sigma K factor RskA C-terminal domain-containing protein</fullName>
    </recommendedName>
</protein>
<evidence type="ECO:0000313" key="3">
    <source>
        <dbReference type="EMBL" id="VAW43345.1"/>
    </source>
</evidence>
<name>A0A3B0VIH5_9ZZZZ</name>
<proteinExistence type="predicted"/>
<dbReference type="GO" id="GO:0005886">
    <property type="term" value="C:plasma membrane"/>
    <property type="evidence" value="ECO:0007669"/>
    <property type="project" value="InterPro"/>
</dbReference>
<sequence length="157" mass="16484">MSTETTALQTVLDSLQGDNEQLRVRNETLQQQLNNQNEMLAAYQQPGTNTIAIGDITGQNPEAWATLTILPESGGATFVAANLPPLTAAQVYQLWIIRGDVPISAGVFEVDENGRIVLPVDGALAASFDAVGVSIEPAGGSEQPTPDQIILLGIASS</sequence>
<accession>A0A3B0VIH5</accession>
<dbReference type="AlphaFoldDB" id="A0A3B0VIH5"/>
<dbReference type="EMBL" id="UOEU01001067">
    <property type="protein sequence ID" value="VAW43345.1"/>
    <property type="molecule type" value="Genomic_DNA"/>
</dbReference>
<reference evidence="3" key="1">
    <citation type="submission" date="2018-06" db="EMBL/GenBank/DDBJ databases">
        <authorList>
            <person name="Zhirakovskaya E."/>
        </authorList>
    </citation>
    <scope>NUCLEOTIDE SEQUENCE</scope>
</reference>
<feature type="domain" description="Anti-sigma K factor RskA C-terminal" evidence="2">
    <location>
        <begin position="18"/>
        <end position="147"/>
    </location>
</feature>
<dbReference type="Pfam" id="PF10099">
    <property type="entry name" value="RskA_C"/>
    <property type="match status" value="1"/>
</dbReference>
<evidence type="ECO:0000259" key="2">
    <source>
        <dbReference type="Pfam" id="PF10099"/>
    </source>
</evidence>
<gene>
    <name evidence="3" type="ORF">MNBD_CHLOROFLEXI01-1518</name>
</gene>